<feature type="transmembrane region" description="Helical" evidence="2">
    <location>
        <begin position="200"/>
        <end position="220"/>
    </location>
</feature>
<feature type="compositionally biased region" description="Low complexity" evidence="1">
    <location>
        <begin position="109"/>
        <end position="118"/>
    </location>
</feature>
<dbReference type="HOGENOM" id="CLU_782183_0_0_11"/>
<keyword evidence="2" id="KW-0812">Transmembrane</keyword>
<evidence type="ECO:0000313" key="3">
    <source>
        <dbReference type="EMBL" id="ENO18494.1"/>
    </source>
</evidence>
<dbReference type="GO" id="GO:0004497">
    <property type="term" value="F:monooxygenase activity"/>
    <property type="evidence" value="ECO:0007669"/>
    <property type="project" value="UniProtKB-KW"/>
</dbReference>
<keyword evidence="3" id="KW-0560">Oxidoreductase</keyword>
<reference evidence="3 4" key="1">
    <citation type="submission" date="2013-03" db="EMBL/GenBank/DDBJ databases">
        <title>Reference genome for the Human Microbiome Project.</title>
        <authorList>
            <person name="Aqrawi P."/>
            <person name="Ayvaz T."/>
            <person name="Bess C."/>
            <person name="Blankenburg K."/>
            <person name="Coyle M."/>
            <person name="Deng J."/>
            <person name="Forbes L."/>
            <person name="Fowler G."/>
            <person name="Francisco L."/>
            <person name="Fu Q."/>
            <person name="Gibbs R."/>
            <person name="Gross S."/>
            <person name="Gubbala S."/>
            <person name="Hale W."/>
            <person name="Hemphill L."/>
            <person name="Highlander S."/>
            <person name="Hirani K."/>
            <person name="Jackson L."/>
            <person name="Jakkamsetti A."/>
            <person name="Javaid M."/>
            <person name="Jayaseelan J.C."/>
            <person name="Jiang H."/>
            <person name="Joshi V."/>
            <person name="Korchina V."/>
            <person name="Kovar C."/>
            <person name="Lara F."/>
            <person name="Lee S."/>
            <person name="Liu Y."/>
            <person name="Mata R."/>
            <person name="Mathew T."/>
            <person name="Munidasa M."/>
            <person name="Muzny D."/>
            <person name="Nazareth L."/>
            <person name="Ngo R."/>
            <person name="Nguyen L."/>
            <person name="Nguyen N."/>
            <person name="Okwuonu G."/>
            <person name="Ongeri F."/>
            <person name="Palculict T."/>
            <person name="Patil S."/>
            <person name="Petrosino J."/>
            <person name="Pham C."/>
            <person name="Pham P."/>
            <person name="Pu L.-L."/>
            <person name="Qin X."/>
            <person name="Qu J."/>
            <person name="Reid J."/>
            <person name="Ross M."/>
            <person name="Ruth R."/>
            <person name="Saada N."/>
            <person name="San Lucas F."/>
            <person name="Santibanez J."/>
            <person name="Shang Y."/>
            <person name="Simmons D."/>
            <person name="Song X.-Z."/>
            <person name="Tang L.-Y."/>
            <person name="Thornton R."/>
            <person name="Warren J."/>
            <person name="Weissenberger G."/>
            <person name="Wilczek-Boney K."/>
            <person name="Worley K."/>
            <person name="Youmans B."/>
            <person name="Zhang J."/>
            <person name="Zhang L."/>
            <person name="Zhao Z."/>
            <person name="Zhou C."/>
            <person name="Zhu D."/>
            <person name="Zhu Y."/>
        </authorList>
    </citation>
    <scope>NUCLEOTIDE SEQUENCE [LARGE SCALE GENOMIC DNA]</scope>
    <source>
        <strain evidence="3 4">F0333</strain>
    </source>
</reference>
<feature type="compositionally biased region" description="Basic and acidic residues" evidence="1">
    <location>
        <begin position="1"/>
        <end position="18"/>
    </location>
</feature>
<keyword evidence="3" id="KW-0503">Monooxygenase</keyword>
<feature type="transmembrane region" description="Helical" evidence="2">
    <location>
        <begin position="310"/>
        <end position="331"/>
    </location>
</feature>
<evidence type="ECO:0000313" key="4">
    <source>
        <dbReference type="Proteomes" id="UP000013015"/>
    </source>
</evidence>
<dbReference type="EMBL" id="AQHZ01000013">
    <property type="protein sequence ID" value="ENO18494.1"/>
    <property type="molecule type" value="Genomic_DNA"/>
</dbReference>
<gene>
    <name evidence="3" type="ORF">HMPREF9004_0751</name>
</gene>
<feature type="transmembrane region" description="Helical" evidence="2">
    <location>
        <begin position="227"/>
        <end position="250"/>
    </location>
</feature>
<sequence>MKEKRMSEQDAEEPREVELIFEDETPSDAEVPGDAEASNDAEAPSDAEASNDAGAPEAHSYEDSNAEAQAGTERSIGSLPRFTQSSTGHDYESRPAGIRSYTPFGSEGGSSRSYSPPRGAVPSSSHGLFDEASSDSPEATESIHALWTGPLPTALLAGCAMAIGVFGVVAKNVGGAFAFAGLSVPLTGAEGALVFIARGIGYLFSFLGALLLVFAVWALLRRRGEKAAASALLVSMWTAGLVSSAMALLALGPVPYIVSAIAFPAALSTVSLVLVKQRPSGAFRKGEVLSVFVLVALTTVFIAAGRATLVGSIASLLLGTVGALLGVRLWNRWWAPILDAREYFRSRRHRSFDR</sequence>
<feature type="compositionally biased region" description="Acidic residues" evidence="1">
    <location>
        <begin position="19"/>
        <end position="45"/>
    </location>
</feature>
<feature type="transmembrane region" description="Helical" evidence="2">
    <location>
        <begin position="287"/>
        <end position="304"/>
    </location>
</feature>
<dbReference type="Proteomes" id="UP000013015">
    <property type="component" value="Unassembled WGS sequence"/>
</dbReference>
<name>N6WE15_9ACTO</name>
<comment type="caution">
    <text evidence="3">The sequence shown here is derived from an EMBL/GenBank/DDBJ whole genome shotgun (WGS) entry which is preliminary data.</text>
</comment>
<proteinExistence type="predicted"/>
<evidence type="ECO:0000256" key="2">
    <source>
        <dbReference type="SAM" id="Phobius"/>
    </source>
</evidence>
<feature type="transmembrane region" description="Helical" evidence="2">
    <location>
        <begin position="256"/>
        <end position="275"/>
    </location>
</feature>
<keyword evidence="4" id="KW-1185">Reference proteome</keyword>
<dbReference type="PATRIC" id="fig|888050.3.peg.716"/>
<evidence type="ECO:0000256" key="1">
    <source>
        <dbReference type="SAM" id="MobiDB-lite"/>
    </source>
</evidence>
<keyword evidence="2" id="KW-1133">Transmembrane helix</keyword>
<accession>N6WE15</accession>
<feature type="region of interest" description="Disordered" evidence="1">
    <location>
        <begin position="1"/>
        <end position="135"/>
    </location>
</feature>
<dbReference type="eggNOG" id="ENOG5031HJR">
    <property type="taxonomic scope" value="Bacteria"/>
</dbReference>
<organism evidence="3 4">
    <name type="scientific">Schaalia cardiffensis F0333</name>
    <dbReference type="NCBI Taxonomy" id="888050"/>
    <lineage>
        <taxon>Bacteria</taxon>
        <taxon>Bacillati</taxon>
        <taxon>Actinomycetota</taxon>
        <taxon>Actinomycetes</taxon>
        <taxon>Actinomycetales</taxon>
        <taxon>Actinomycetaceae</taxon>
        <taxon>Schaalia</taxon>
    </lineage>
</organism>
<dbReference type="EC" id="1.14.99.36" evidence="3"/>
<feature type="transmembrane region" description="Helical" evidence="2">
    <location>
        <begin position="154"/>
        <end position="180"/>
    </location>
</feature>
<protein>
    <submittedName>
        <fullName evidence="3">Brp/Blh family beta-carotene 15,15'-monooxygenase</fullName>
        <ecNumber evidence="3">1.14.99.36</ecNumber>
    </submittedName>
</protein>
<dbReference type="AlphaFoldDB" id="N6WE15"/>
<keyword evidence="2" id="KW-0472">Membrane</keyword>